<keyword evidence="1" id="KW-0479">Metal-binding</keyword>
<comment type="cofactor">
    <cofactor evidence="1">
        <name>Mg(2+)</name>
        <dbReference type="ChEBI" id="CHEBI:18420"/>
    </cofactor>
    <text evidence="1">Binds 2 magnesium ions per subunit.</text>
</comment>
<protein>
    <submittedName>
        <fullName evidence="3">ADP-ribosylglycohydrolase</fullName>
    </submittedName>
</protein>
<gene>
    <name evidence="3" type="ORF">SAMN05192584_102202</name>
</gene>
<keyword evidence="3" id="KW-0378">Hydrolase</keyword>
<feature type="binding site" evidence="1">
    <location>
        <position position="64"/>
    </location>
    <ligand>
        <name>Mg(2+)</name>
        <dbReference type="ChEBI" id="CHEBI:18420"/>
        <label>1</label>
    </ligand>
</feature>
<dbReference type="InterPro" id="IPR050792">
    <property type="entry name" value="ADP-ribosylglycohydrolase"/>
</dbReference>
<keyword evidence="4" id="KW-1185">Reference proteome</keyword>
<reference evidence="4" key="1">
    <citation type="submission" date="2016-10" db="EMBL/GenBank/DDBJ databases">
        <authorList>
            <person name="Varghese N."/>
            <person name="Submissions S."/>
        </authorList>
    </citation>
    <scope>NUCLEOTIDE SEQUENCE [LARGE SCALE GENOMIC DNA]</scope>
    <source>
        <strain evidence="4">PL19</strain>
    </source>
</reference>
<dbReference type="InterPro" id="IPR036705">
    <property type="entry name" value="Ribosyl_crysJ1_sf"/>
</dbReference>
<sequence>MARMTDTGGPDSGQGGMPAAASDSLRGLALGDGFGQRWFFREPPEAAAMIRARRIPDEAPWHWTDDTAMALCVVRVLLRARAVDPEALAREFAAAYAADPGRGYGYGMHELLPRLALDPGGWESGAQALFGGGGSLGNGAAMRAAPLGAWFAGDPERAAAEAAASAAVTHAHPEGVAGAVAVAVAASLAAGGRGREPHAPGDLLGETAGATPGGPVRDGLLAAAALPAGTPAHRASDILGNGARVRAADTVPFALWSAAHHLDDLVSALWSTAEGLGDVDTTCAITGGVVAARTGLEAVPAAWRELCEPLPDWVDAPGNGETP</sequence>
<name>A0A1I3V9C1_9ACTN</name>
<feature type="binding site" evidence="1">
    <location>
        <position position="65"/>
    </location>
    <ligand>
        <name>Mg(2+)</name>
        <dbReference type="ChEBI" id="CHEBI:18420"/>
        <label>1</label>
    </ligand>
</feature>
<evidence type="ECO:0000256" key="2">
    <source>
        <dbReference type="SAM" id="MobiDB-lite"/>
    </source>
</evidence>
<accession>A0A1I3V9C1</accession>
<feature type="binding site" evidence="1">
    <location>
        <position position="281"/>
    </location>
    <ligand>
        <name>Mg(2+)</name>
        <dbReference type="ChEBI" id="CHEBI:18420"/>
        <label>1</label>
    </ligand>
</feature>
<evidence type="ECO:0000313" key="3">
    <source>
        <dbReference type="EMBL" id="SFJ91730.1"/>
    </source>
</evidence>
<evidence type="ECO:0000313" key="4">
    <source>
        <dbReference type="Proteomes" id="UP000198928"/>
    </source>
</evidence>
<feature type="binding site" evidence="1">
    <location>
        <position position="278"/>
    </location>
    <ligand>
        <name>Mg(2+)</name>
        <dbReference type="ChEBI" id="CHEBI:18420"/>
        <label>1</label>
    </ligand>
</feature>
<evidence type="ECO:0000256" key="1">
    <source>
        <dbReference type="PIRSR" id="PIRSR605502-1"/>
    </source>
</evidence>
<keyword evidence="1" id="KW-0460">Magnesium</keyword>
<feature type="region of interest" description="Disordered" evidence="2">
    <location>
        <begin position="1"/>
        <end position="22"/>
    </location>
</feature>
<dbReference type="InterPro" id="IPR005502">
    <property type="entry name" value="Ribosyl_crysJ1"/>
</dbReference>
<dbReference type="Gene3D" id="1.10.4080.10">
    <property type="entry name" value="ADP-ribosylation/Crystallin J1"/>
    <property type="match status" value="1"/>
</dbReference>
<dbReference type="AlphaFoldDB" id="A0A1I3V9C1"/>
<dbReference type="SUPFAM" id="SSF101478">
    <property type="entry name" value="ADP-ribosylglycohydrolase"/>
    <property type="match status" value="1"/>
</dbReference>
<dbReference type="PANTHER" id="PTHR16222">
    <property type="entry name" value="ADP-RIBOSYLGLYCOHYDROLASE"/>
    <property type="match status" value="1"/>
</dbReference>
<organism evidence="3 4">
    <name type="scientific">Streptomyces pini</name>
    <dbReference type="NCBI Taxonomy" id="1520580"/>
    <lineage>
        <taxon>Bacteria</taxon>
        <taxon>Bacillati</taxon>
        <taxon>Actinomycetota</taxon>
        <taxon>Actinomycetes</taxon>
        <taxon>Kitasatosporales</taxon>
        <taxon>Streptomycetaceae</taxon>
        <taxon>Streptomyces</taxon>
    </lineage>
</organism>
<proteinExistence type="predicted"/>
<dbReference type="GO" id="GO:0016787">
    <property type="term" value="F:hydrolase activity"/>
    <property type="evidence" value="ECO:0007669"/>
    <property type="project" value="UniProtKB-KW"/>
</dbReference>
<feature type="binding site" evidence="1">
    <location>
        <position position="66"/>
    </location>
    <ligand>
        <name>Mg(2+)</name>
        <dbReference type="ChEBI" id="CHEBI:18420"/>
        <label>1</label>
    </ligand>
</feature>
<dbReference type="EMBL" id="FOSG01000002">
    <property type="protein sequence ID" value="SFJ91730.1"/>
    <property type="molecule type" value="Genomic_DNA"/>
</dbReference>
<dbReference type="Proteomes" id="UP000198928">
    <property type="component" value="Unassembled WGS sequence"/>
</dbReference>
<dbReference type="GO" id="GO:0046872">
    <property type="term" value="F:metal ion binding"/>
    <property type="evidence" value="ECO:0007669"/>
    <property type="project" value="UniProtKB-KW"/>
</dbReference>
<dbReference type="Pfam" id="PF03747">
    <property type="entry name" value="ADP_ribosyl_GH"/>
    <property type="match status" value="1"/>
</dbReference>
<feature type="binding site" evidence="1">
    <location>
        <position position="280"/>
    </location>
    <ligand>
        <name>Mg(2+)</name>
        <dbReference type="ChEBI" id="CHEBI:18420"/>
        <label>1</label>
    </ligand>
</feature>
<dbReference type="PANTHER" id="PTHR16222:SF12">
    <property type="entry name" value="ADP-RIBOSYLGLYCOHYDROLASE-RELATED"/>
    <property type="match status" value="1"/>
</dbReference>